<dbReference type="AlphaFoldDB" id="A0A835E4E8"/>
<organism evidence="1 2">
    <name type="scientific">Digitaria exilis</name>
    <dbReference type="NCBI Taxonomy" id="1010633"/>
    <lineage>
        <taxon>Eukaryota</taxon>
        <taxon>Viridiplantae</taxon>
        <taxon>Streptophyta</taxon>
        <taxon>Embryophyta</taxon>
        <taxon>Tracheophyta</taxon>
        <taxon>Spermatophyta</taxon>
        <taxon>Magnoliopsida</taxon>
        <taxon>Liliopsida</taxon>
        <taxon>Poales</taxon>
        <taxon>Poaceae</taxon>
        <taxon>PACMAD clade</taxon>
        <taxon>Panicoideae</taxon>
        <taxon>Panicodae</taxon>
        <taxon>Paniceae</taxon>
        <taxon>Anthephorinae</taxon>
        <taxon>Digitaria</taxon>
    </lineage>
</organism>
<proteinExistence type="predicted"/>
<dbReference type="Proteomes" id="UP000636709">
    <property type="component" value="Unassembled WGS sequence"/>
</dbReference>
<evidence type="ECO:0000313" key="1">
    <source>
        <dbReference type="EMBL" id="KAF8665183.1"/>
    </source>
</evidence>
<keyword evidence="2" id="KW-1185">Reference proteome</keyword>
<gene>
    <name evidence="1" type="ORF">HU200_054159</name>
</gene>
<reference evidence="1" key="1">
    <citation type="submission" date="2020-07" db="EMBL/GenBank/DDBJ databases">
        <title>Genome sequence and genetic diversity analysis of an under-domesticated orphan crop, white fonio (Digitaria exilis).</title>
        <authorList>
            <person name="Bennetzen J.L."/>
            <person name="Chen S."/>
            <person name="Ma X."/>
            <person name="Wang X."/>
            <person name="Yssel A.E.J."/>
            <person name="Chaluvadi S.R."/>
            <person name="Johnson M."/>
            <person name="Gangashetty P."/>
            <person name="Hamidou F."/>
            <person name="Sanogo M.D."/>
            <person name="Zwaenepoel A."/>
            <person name="Wallace J."/>
            <person name="Van De Peer Y."/>
            <person name="Van Deynze A."/>
        </authorList>
    </citation>
    <scope>NUCLEOTIDE SEQUENCE</scope>
    <source>
        <tissue evidence="1">Leaves</tissue>
    </source>
</reference>
<accession>A0A835E4E8</accession>
<comment type="caution">
    <text evidence="1">The sequence shown here is derived from an EMBL/GenBank/DDBJ whole genome shotgun (WGS) entry which is preliminary data.</text>
</comment>
<name>A0A835E4E8_9POAL</name>
<evidence type="ECO:0000313" key="2">
    <source>
        <dbReference type="Proteomes" id="UP000636709"/>
    </source>
</evidence>
<dbReference type="EMBL" id="JACEFO010002336">
    <property type="protein sequence ID" value="KAF8665183.1"/>
    <property type="molecule type" value="Genomic_DNA"/>
</dbReference>
<sequence length="121" mass="12568">MLIADRPDNRKDSDGSLQLSLIITSRPRDLMARRGAAALAAAAREEEESSPTQRLVDAALRGDTAAVEACLEAAANLVDADVPAVSRVGVACLRVRSAEVVLRVEAAGENRDSNGGAGAED</sequence>
<protein>
    <submittedName>
        <fullName evidence="1">Uncharacterized protein</fullName>
    </submittedName>
</protein>